<evidence type="ECO:0000313" key="3">
    <source>
        <dbReference type="Proteomes" id="UP000578686"/>
    </source>
</evidence>
<dbReference type="Proteomes" id="UP000578686">
    <property type="component" value="Unassembled WGS sequence"/>
</dbReference>
<evidence type="ECO:0000313" key="2">
    <source>
        <dbReference type="EMBL" id="NJQ06906.1"/>
    </source>
</evidence>
<dbReference type="AlphaFoldDB" id="A0A7X6D2B3"/>
<sequence>METRESKTRSGLVALTLGVVLSLTLVGCSGGGDPESSDANDSASPTETGEGEPDEGQVDDNDGPQTLAQVTGERDITLTVTRAVREEGGFLTVEGTIRNGGGSGWSDAAWAGQEQELASNSFSMAGASLTAKSEGKKYLILRDTSGRCLCTRFDLNIAAGETVDWFAQFPAPAPETSQVDLQIGKLPPATFEIR</sequence>
<dbReference type="PROSITE" id="PS51257">
    <property type="entry name" value="PROKAR_LIPOPROTEIN"/>
    <property type="match status" value="1"/>
</dbReference>
<feature type="region of interest" description="Disordered" evidence="1">
    <location>
        <begin position="30"/>
        <end position="67"/>
    </location>
</feature>
<keyword evidence="3" id="KW-1185">Reference proteome</keyword>
<feature type="compositionally biased region" description="Acidic residues" evidence="1">
    <location>
        <begin position="49"/>
        <end position="62"/>
    </location>
</feature>
<accession>A0A7X6D2B3</accession>
<dbReference type="RefSeq" id="WP_167971438.1">
    <property type="nucleotide sequence ID" value="NZ_BHZG01000169.1"/>
</dbReference>
<organism evidence="2 3">
    <name type="scientific">Streptomyces lonarensis</name>
    <dbReference type="NCBI Taxonomy" id="700599"/>
    <lineage>
        <taxon>Bacteria</taxon>
        <taxon>Bacillati</taxon>
        <taxon>Actinomycetota</taxon>
        <taxon>Actinomycetes</taxon>
        <taxon>Kitasatosporales</taxon>
        <taxon>Streptomycetaceae</taxon>
        <taxon>Streptomyces</taxon>
    </lineage>
</organism>
<dbReference type="EMBL" id="JAAVJD010000116">
    <property type="protein sequence ID" value="NJQ06906.1"/>
    <property type="molecule type" value="Genomic_DNA"/>
</dbReference>
<reference evidence="2 3" key="1">
    <citation type="submission" date="2020-03" db="EMBL/GenBank/DDBJ databases">
        <title>Draft genome of Streptomyces sp. ventii, isolated from the Axial Seamount in the Pacific Ocean, and resequencing of the two type strains Streptomyces lonarensis strain NCL 716 and Streptomyces bohaiensis strain 11A07.</title>
        <authorList>
            <person name="Loughran R.M."/>
            <person name="Pfannmuller K.M."/>
            <person name="Wasson B.J."/>
            <person name="Deadmond M.C."/>
            <person name="Paddock B.E."/>
            <person name="Koyack M.J."/>
            <person name="Gallegos D.A."/>
            <person name="Mitchell E.A."/>
            <person name="Ushijima B."/>
            <person name="Saw J.H."/>
            <person name="Mcphail K.L."/>
            <person name="Videau P."/>
        </authorList>
    </citation>
    <scope>NUCLEOTIDE SEQUENCE [LARGE SCALE GENOMIC DNA]</scope>
    <source>
        <strain evidence="2 3">NCL716</strain>
    </source>
</reference>
<proteinExistence type="predicted"/>
<name>A0A7X6D2B3_9ACTN</name>
<comment type="caution">
    <text evidence="2">The sequence shown here is derived from an EMBL/GenBank/DDBJ whole genome shotgun (WGS) entry which is preliminary data.</text>
</comment>
<evidence type="ECO:0000256" key="1">
    <source>
        <dbReference type="SAM" id="MobiDB-lite"/>
    </source>
</evidence>
<gene>
    <name evidence="2" type="ORF">HCN56_15270</name>
</gene>
<protein>
    <recommendedName>
        <fullName evidence="4">Secreted protein</fullName>
    </recommendedName>
</protein>
<evidence type="ECO:0008006" key="4">
    <source>
        <dbReference type="Google" id="ProtNLM"/>
    </source>
</evidence>